<keyword evidence="1" id="KW-0812">Transmembrane</keyword>
<feature type="transmembrane region" description="Helical" evidence="1">
    <location>
        <begin position="75"/>
        <end position="92"/>
    </location>
</feature>
<reference evidence="2 3" key="1">
    <citation type="submission" date="2020-08" db="EMBL/GenBank/DDBJ databases">
        <title>Genomic Encyclopedia of Type Strains, Phase IV (KMG-V): Genome sequencing to study the core and pangenomes of soil and plant-associated prokaryotes.</title>
        <authorList>
            <person name="Whitman W."/>
        </authorList>
    </citation>
    <scope>NUCLEOTIDE SEQUENCE [LARGE SCALE GENOMIC DNA]</scope>
    <source>
        <strain evidence="2 3">SEMIA 4060</strain>
    </source>
</reference>
<keyword evidence="1" id="KW-0472">Membrane</keyword>
<gene>
    <name evidence="2" type="ORF">GGD46_003836</name>
</gene>
<evidence type="ECO:0000313" key="3">
    <source>
        <dbReference type="Proteomes" id="UP000565576"/>
    </source>
</evidence>
<organism evidence="2 3">
    <name type="scientific">Rhizobium lusitanum</name>
    <dbReference type="NCBI Taxonomy" id="293958"/>
    <lineage>
        <taxon>Bacteria</taxon>
        <taxon>Pseudomonadati</taxon>
        <taxon>Pseudomonadota</taxon>
        <taxon>Alphaproteobacteria</taxon>
        <taxon>Hyphomicrobiales</taxon>
        <taxon>Rhizobiaceae</taxon>
        <taxon>Rhizobium/Agrobacterium group</taxon>
        <taxon>Rhizobium</taxon>
    </lineage>
</organism>
<protein>
    <submittedName>
        <fullName evidence="2">Uncharacterized protein</fullName>
    </submittedName>
</protein>
<accession>A0A7X0IVN0</accession>
<comment type="caution">
    <text evidence="2">The sequence shown here is derived from an EMBL/GenBank/DDBJ whole genome shotgun (WGS) entry which is preliminary data.</text>
</comment>
<name>A0A7X0IVN0_9HYPH</name>
<sequence>MGENKRTVLIVGSNTASGRHRVAAARSRVCCAKMRIGLATSTCAKSKTRREFALPDLNESKRKPRLSKGEKIKRLVYFCLFFAACFTLAAFFDTPWITNVLGCLVVGVGAGEINGISVLTLLSRNRDENDENEH</sequence>
<evidence type="ECO:0000256" key="1">
    <source>
        <dbReference type="SAM" id="Phobius"/>
    </source>
</evidence>
<dbReference type="RefSeq" id="WP_184706602.1">
    <property type="nucleotide sequence ID" value="NZ_JACHBG010000008.1"/>
</dbReference>
<feature type="transmembrane region" description="Helical" evidence="1">
    <location>
        <begin position="98"/>
        <end position="122"/>
    </location>
</feature>
<dbReference type="AlphaFoldDB" id="A0A7X0IVN0"/>
<keyword evidence="1" id="KW-1133">Transmembrane helix</keyword>
<proteinExistence type="predicted"/>
<dbReference type="EMBL" id="JACHBG010000008">
    <property type="protein sequence ID" value="MBB6486541.1"/>
    <property type="molecule type" value="Genomic_DNA"/>
</dbReference>
<evidence type="ECO:0000313" key="2">
    <source>
        <dbReference type="EMBL" id="MBB6486541.1"/>
    </source>
</evidence>
<dbReference type="Proteomes" id="UP000565576">
    <property type="component" value="Unassembled WGS sequence"/>
</dbReference>